<name>A0AAD4ISX4_PERFH</name>
<organism evidence="1 2">
    <name type="scientific">Perilla frutescens var. hirtella</name>
    <name type="common">Perilla citriodora</name>
    <name type="synonym">Perilla setoyensis</name>
    <dbReference type="NCBI Taxonomy" id="608512"/>
    <lineage>
        <taxon>Eukaryota</taxon>
        <taxon>Viridiplantae</taxon>
        <taxon>Streptophyta</taxon>
        <taxon>Embryophyta</taxon>
        <taxon>Tracheophyta</taxon>
        <taxon>Spermatophyta</taxon>
        <taxon>Magnoliopsida</taxon>
        <taxon>eudicotyledons</taxon>
        <taxon>Gunneridae</taxon>
        <taxon>Pentapetalae</taxon>
        <taxon>asterids</taxon>
        <taxon>lamiids</taxon>
        <taxon>Lamiales</taxon>
        <taxon>Lamiaceae</taxon>
        <taxon>Nepetoideae</taxon>
        <taxon>Elsholtzieae</taxon>
        <taxon>Perilla</taxon>
    </lineage>
</organism>
<gene>
    <name evidence="1" type="ORF">C2S53_017036</name>
</gene>
<reference evidence="1 2" key="1">
    <citation type="journal article" date="2021" name="Nat. Commun.">
        <title>Incipient diploidization of the medicinal plant Perilla within 10,000 years.</title>
        <authorList>
            <person name="Zhang Y."/>
            <person name="Shen Q."/>
            <person name="Leng L."/>
            <person name="Zhang D."/>
            <person name="Chen S."/>
            <person name="Shi Y."/>
            <person name="Ning Z."/>
            <person name="Chen S."/>
        </authorList>
    </citation>
    <scope>NUCLEOTIDE SEQUENCE [LARGE SCALE GENOMIC DNA]</scope>
    <source>
        <strain evidence="2">cv. PC099</strain>
    </source>
</reference>
<keyword evidence="2" id="KW-1185">Reference proteome</keyword>
<accession>A0AAD4ISX4</accession>
<dbReference type="EMBL" id="SDAM02002865">
    <property type="protein sequence ID" value="KAH6820993.1"/>
    <property type="molecule type" value="Genomic_DNA"/>
</dbReference>
<comment type="caution">
    <text evidence="1">The sequence shown here is derived from an EMBL/GenBank/DDBJ whole genome shotgun (WGS) entry which is preliminary data.</text>
</comment>
<proteinExistence type="predicted"/>
<dbReference type="Proteomes" id="UP001190926">
    <property type="component" value="Unassembled WGS sequence"/>
</dbReference>
<dbReference type="AlphaFoldDB" id="A0AAD4ISX4"/>
<sequence length="51" mass="5521">MAAAVFIPFGLSLSSPLQVVKFALMFTGKSLCEICSNEQLLTTMILLQNSL</sequence>
<evidence type="ECO:0000313" key="2">
    <source>
        <dbReference type="Proteomes" id="UP001190926"/>
    </source>
</evidence>
<evidence type="ECO:0000313" key="1">
    <source>
        <dbReference type="EMBL" id="KAH6820993.1"/>
    </source>
</evidence>
<protein>
    <submittedName>
        <fullName evidence="1">Polymerase gamma 2</fullName>
    </submittedName>
</protein>